<dbReference type="EC" id="2.3.1.269" evidence="8"/>
<dbReference type="InterPro" id="IPR036526">
    <property type="entry name" value="C-N_Hydrolase_sf"/>
</dbReference>
<keyword evidence="10" id="KW-0449">Lipoprotein</keyword>
<evidence type="ECO:0000256" key="5">
    <source>
        <dbReference type="ARBA" id="ARBA00022989"/>
    </source>
</evidence>
<keyword evidence="7 8" id="KW-0012">Acyltransferase</keyword>
<comment type="subcellular location">
    <subcellularLocation>
        <location evidence="1 8">Cell membrane</location>
        <topology evidence="1 8">Multi-pass membrane protein</topology>
    </subcellularLocation>
</comment>
<dbReference type="EMBL" id="DTMQ01000048">
    <property type="protein sequence ID" value="HGE99992.1"/>
    <property type="molecule type" value="Genomic_DNA"/>
</dbReference>
<feature type="transmembrane region" description="Helical" evidence="8">
    <location>
        <begin position="179"/>
        <end position="196"/>
    </location>
</feature>
<keyword evidence="6 8" id="KW-0472">Membrane</keyword>
<organism evidence="10">
    <name type="scientific">candidate division WOR-3 bacterium</name>
    <dbReference type="NCBI Taxonomy" id="2052148"/>
    <lineage>
        <taxon>Bacteria</taxon>
        <taxon>Bacteria division WOR-3</taxon>
    </lineage>
</organism>
<evidence type="ECO:0000256" key="1">
    <source>
        <dbReference type="ARBA" id="ARBA00004651"/>
    </source>
</evidence>
<feature type="transmembrane region" description="Helical" evidence="8">
    <location>
        <begin position="144"/>
        <end position="167"/>
    </location>
</feature>
<keyword evidence="3 8" id="KW-0808">Transferase</keyword>
<dbReference type="GO" id="GO:0042158">
    <property type="term" value="P:lipoprotein biosynthetic process"/>
    <property type="evidence" value="ECO:0007669"/>
    <property type="project" value="UniProtKB-UniRule"/>
</dbReference>
<comment type="pathway">
    <text evidence="8">Protein modification; lipoprotein biosynthesis (N-acyl transfer).</text>
</comment>
<gene>
    <name evidence="8 10" type="primary">lnt</name>
    <name evidence="10" type="ORF">ENX07_08010</name>
</gene>
<dbReference type="UniPathway" id="UPA00666"/>
<comment type="caution">
    <text evidence="10">The sequence shown here is derived from an EMBL/GenBank/DDBJ whole genome shotgun (WGS) entry which is preliminary data.</text>
</comment>
<dbReference type="InterPro" id="IPR003010">
    <property type="entry name" value="C-N_Hydrolase"/>
</dbReference>
<dbReference type="CDD" id="cd07571">
    <property type="entry name" value="ALP_N-acyl_transferase"/>
    <property type="match status" value="1"/>
</dbReference>
<protein>
    <recommendedName>
        <fullName evidence="8">Apolipoprotein N-acyltransferase</fullName>
        <shortName evidence="8">ALP N-acyltransferase</shortName>
        <ecNumber evidence="8">2.3.1.269</ecNumber>
    </recommendedName>
</protein>
<accession>A0A7C3YUA6</accession>
<feature type="transmembrane region" description="Helical" evidence="8">
    <location>
        <begin position="460"/>
        <end position="478"/>
    </location>
</feature>
<proteinExistence type="inferred from homology"/>
<evidence type="ECO:0000256" key="8">
    <source>
        <dbReference type="HAMAP-Rule" id="MF_01148"/>
    </source>
</evidence>
<evidence type="ECO:0000256" key="2">
    <source>
        <dbReference type="ARBA" id="ARBA00022475"/>
    </source>
</evidence>
<evidence type="ECO:0000256" key="7">
    <source>
        <dbReference type="ARBA" id="ARBA00023315"/>
    </source>
</evidence>
<comment type="catalytic activity">
    <reaction evidence="8">
        <text>N-terminal S-1,2-diacyl-sn-glyceryl-L-cysteinyl-[lipoprotein] + a glycerophospholipid = N-acyl-S-1,2-diacyl-sn-glyceryl-L-cysteinyl-[lipoprotein] + a 2-acyl-sn-glycero-3-phospholipid + H(+)</text>
        <dbReference type="Rhea" id="RHEA:48228"/>
        <dbReference type="Rhea" id="RHEA-COMP:14681"/>
        <dbReference type="Rhea" id="RHEA-COMP:14684"/>
        <dbReference type="ChEBI" id="CHEBI:15378"/>
        <dbReference type="ChEBI" id="CHEBI:136912"/>
        <dbReference type="ChEBI" id="CHEBI:140656"/>
        <dbReference type="ChEBI" id="CHEBI:140657"/>
        <dbReference type="ChEBI" id="CHEBI:140660"/>
        <dbReference type="EC" id="2.3.1.269"/>
    </reaction>
</comment>
<dbReference type="GO" id="GO:0016410">
    <property type="term" value="F:N-acyltransferase activity"/>
    <property type="evidence" value="ECO:0007669"/>
    <property type="project" value="UniProtKB-UniRule"/>
</dbReference>
<keyword evidence="4 8" id="KW-0812">Transmembrane</keyword>
<evidence type="ECO:0000259" key="9">
    <source>
        <dbReference type="PROSITE" id="PS50263"/>
    </source>
</evidence>
<evidence type="ECO:0000256" key="3">
    <source>
        <dbReference type="ARBA" id="ARBA00022679"/>
    </source>
</evidence>
<feature type="transmembrane region" description="Helical" evidence="8">
    <location>
        <begin position="49"/>
        <end position="68"/>
    </location>
</feature>
<evidence type="ECO:0000256" key="6">
    <source>
        <dbReference type="ARBA" id="ARBA00023136"/>
    </source>
</evidence>
<comment type="similarity">
    <text evidence="8">Belongs to the CN hydrolase family. Apolipoprotein N-acyltransferase subfamily.</text>
</comment>
<evidence type="ECO:0000256" key="4">
    <source>
        <dbReference type="ARBA" id="ARBA00022692"/>
    </source>
</evidence>
<keyword evidence="2 8" id="KW-1003">Cell membrane</keyword>
<evidence type="ECO:0000313" key="10">
    <source>
        <dbReference type="EMBL" id="HGE99992.1"/>
    </source>
</evidence>
<dbReference type="HAMAP" id="MF_01148">
    <property type="entry name" value="Lnt"/>
    <property type="match status" value="1"/>
</dbReference>
<dbReference type="AlphaFoldDB" id="A0A7C3YUA6"/>
<dbReference type="NCBIfam" id="TIGR00546">
    <property type="entry name" value="lnt"/>
    <property type="match status" value="1"/>
</dbReference>
<feature type="domain" description="CN hydrolase" evidence="9">
    <location>
        <begin position="205"/>
        <end position="452"/>
    </location>
</feature>
<dbReference type="Pfam" id="PF00795">
    <property type="entry name" value="CN_hydrolase"/>
    <property type="match status" value="1"/>
</dbReference>
<dbReference type="Pfam" id="PF20154">
    <property type="entry name" value="LNT_N"/>
    <property type="match status" value="1"/>
</dbReference>
<feature type="transmembrane region" description="Helical" evidence="8">
    <location>
        <begin position="80"/>
        <end position="100"/>
    </location>
</feature>
<dbReference type="PROSITE" id="PS50263">
    <property type="entry name" value="CN_HYDROLASE"/>
    <property type="match status" value="1"/>
</dbReference>
<dbReference type="SUPFAM" id="SSF56317">
    <property type="entry name" value="Carbon-nitrogen hydrolase"/>
    <property type="match status" value="1"/>
</dbReference>
<comment type="function">
    <text evidence="8">Catalyzes the phospholipid dependent N-acylation of the N-terminal cysteine of apolipoprotein, the last step in lipoprotein maturation.</text>
</comment>
<dbReference type="GO" id="GO:0005886">
    <property type="term" value="C:plasma membrane"/>
    <property type="evidence" value="ECO:0007669"/>
    <property type="project" value="UniProtKB-SubCell"/>
</dbReference>
<dbReference type="InterPro" id="IPR004563">
    <property type="entry name" value="Apolipo_AcylTrfase"/>
</dbReference>
<dbReference type="PANTHER" id="PTHR38686">
    <property type="entry name" value="APOLIPOPROTEIN N-ACYLTRANSFERASE"/>
    <property type="match status" value="1"/>
</dbReference>
<dbReference type="PANTHER" id="PTHR38686:SF1">
    <property type="entry name" value="APOLIPOPROTEIN N-ACYLTRANSFERASE"/>
    <property type="match status" value="1"/>
</dbReference>
<name>A0A7C3YUA6_UNCW3</name>
<keyword evidence="5 8" id="KW-1133">Transmembrane helix</keyword>
<sequence>MGKSGRVLFFLSPVALNLAFSPFPFRFFAYFSLVPFFYLIERSSLKKALFYSFLFFFLFALFHLWWLYFLVVPVLEKTRFLLYLGVFVLFLYFGLYGLVFGLGVKKFGLFIAPLLWAVLEFIRTKSEIGFPWGLLGYTQTPYLPLIQFASITGVYGLSAFVVFLNLIIYQLLFTGKKRWAISLILAFLIPLSYGLLRLKRAEDNFKVAIIQPNVSPNEKGDRSTIEENIRSLLHLTQEALKEKPFLLIYPETASLFDLTKDNWLRDEFLKISQTHWVYILIGTPIYEEKAYFNGAVLIDPENGITGIYKKIHPVPFSERIPYIDKFPIFKPFATADMGNFTPGKEFTVFSLSRAKASCLICFESIFPDLTREFVTRGADLLVNITNDGWFGKTPGPYQHCELAVMRSVELGKPLLRSANNGISLITDPYGRVIKRTELFRQDILFGFAPKPLPSTLYQRFGDLFAFFSFTIIIIYGLVKSVAIRRRR</sequence>
<dbReference type="Gene3D" id="3.60.110.10">
    <property type="entry name" value="Carbon-nitrogen hydrolase"/>
    <property type="match status" value="1"/>
</dbReference>
<reference evidence="10" key="1">
    <citation type="journal article" date="2020" name="mSystems">
        <title>Genome- and Community-Level Interaction Insights into Carbon Utilization and Element Cycling Functions of Hydrothermarchaeota in Hydrothermal Sediment.</title>
        <authorList>
            <person name="Zhou Z."/>
            <person name="Liu Y."/>
            <person name="Xu W."/>
            <person name="Pan J."/>
            <person name="Luo Z.H."/>
            <person name="Li M."/>
        </authorList>
    </citation>
    <scope>NUCLEOTIDE SEQUENCE [LARGE SCALE GENOMIC DNA]</scope>
    <source>
        <strain evidence="10">SpSt-906</strain>
    </source>
</reference>
<dbReference type="InterPro" id="IPR045378">
    <property type="entry name" value="LNT_N"/>
</dbReference>
<comment type="caution">
    <text evidence="8">Lacks conserved residue(s) required for the propagation of feature annotation.</text>
</comment>